<dbReference type="AlphaFoldDB" id="I1DYT0"/>
<keyword evidence="1" id="KW-0472">Membrane</keyword>
<gene>
    <name evidence="2" type="ORF">RNAN_2200</name>
</gene>
<keyword evidence="1" id="KW-0812">Transmembrane</keyword>
<accession>I1DYT0</accession>
<evidence type="ECO:0000256" key="1">
    <source>
        <dbReference type="SAM" id="Phobius"/>
    </source>
</evidence>
<evidence type="ECO:0000313" key="3">
    <source>
        <dbReference type="Proteomes" id="UP000004374"/>
    </source>
</evidence>
<protein>
    <submittedName>
        <fullName evidence="2">Uncharacterized protein</fullName>
    </submittedName>
</protein>
<name>I1DYT0_9GAMM</name>
<feature type="transmembrane region" description="Helical" evidence="1">
    <location>
        <begin position="21"/>
        <end position="43"/>
    </location>
</feature>
<evidence type="ECO:0000313" key="2">
    <source>
        <dbReference type="EMBL" id="GAB59208.1"/>
    </source>
</evidence>
<reference evidence="2 3" key="1">
    <citation type="journal article" date="2012" name="J. Bacteriol.">
        <title>Genome Sequence of the Protease-Producing Bacterium Rheinheimera nanhaiensis E407-8T, Isolated from Deep-Sea Sediment of the South China Sea.</title>
        <authorList>
            <person name="Zhang X.-Y."/>
            <person name="Zhang Y.-J."/>
            <person name="Qin Q.-L."/>
            <person name="Xie B.-B."/>
            <person name="Chen X.-L."/>
            <person name="Zhou B.-C."/>
            <person name="Zhang Y.-Z."/>
        </authorList>
    </citation>
    <scope>NUCLEOTIDE SEQUENCE [LARGE SCALE GENOMIC DNA]</scope>
    <source>
        <strain evidence="2 3">E407-8</strain>
    </source>
</reference>
<sequence>MRLATANRGASVRRKVLWVQAFFLVKFIYSINIFFIAIGYLAAEKNSVTTVFSPPRCN</sequence>
<comment type="caution">
    <text evidence="2">The sequence shown here is derived from an EMBL/GenBank/DDBJ whole genome shotgun (WGS) entry which is preliminary data.</text>
</comment>
<dbReference type="EMBL" id="BAFK01000011">
    <property type="protein sequence ID" value="GAB59208.1"/>
    <property type="molecule type" value="Genomic_DNA"/>
</dbReference>
<keyword evidence="3" id="KW-1185">Reference proteome</keyword>
<keyword evidence="1" id="KW-1133">Transmembrane helix</keyword>
<proteinExistence type="predicted"/>
<organism evidence="2 3">
    <name type="scientific">Rheinheimera nanhaiensis E407-8</name>
    <dbReference type="NCBI Taxonomy" id="562729"/>
    <lineage>
        <taxon>Bacteria</taxon>
        <taxon>Pseudomonadati</taxon>
        <taxon>Pseudomonadota</taxon>
        <taxon>Gammaproteobacteria</taxon>
        <taxon>Chromatiales</taxon>
        <taxon>Chromatiaceae</taxon>
        <taxon>Rheinheimera</taxon>
    </lineage>
</organism>
<dbReference type="Proteomes" id="UP000004374">
    <property type="component" value="Unassembled WGS sequence"/>
</dbReference>